<proteinExistence type="predicted"/>
<feature type="transmembrane region" description="Helical" evidence="1">
    <location>
        <begin position="103"/>
        <end position="123"/>
    </location>
</feature>
<name>A0A8J4A8E7_9ACTN</name>
<evidence type="ECO:0000313" key="4">
    <source>
        <dbReference type="Proteomes" id="UP000635606"/>
    </source>
</evidence>
<dbReference type="Pfam" id="PF00561">
    <property type="entry name" value="Abhydrolase_1"/>
    <property type="match status" value="1"/>
</dbReference>
<dbReference type="SUPFAM" id="SSF53474">
    <property type="entry name" value="alpha/beta-Hydrolases"/>
    <property type="match status" value="1"/>
</dbReference>
<dbReference type="GO" id="GO:0004806">
    <property type="term" value="F:triacylglycerol lipase activity"/>
    <property type="evidence" value="ECO:0007669"/>
    <property type="project" value="TreeGrafter"/>
</dbReference>
<feature type="transmembrane region" description="Helical" evidence="1">
    <location>
        <begin position="135"/>
        <end position="158"/>
    </location>
</feature>
<keyword evidence="1" id="KW-1133">Transmembrane helix</keyword>
<evidence type="ECO:0000313" key="3">
    <source>
        <dbReference type="EMBL" id="GIJ75260.1"/>
    </source>
</evidence>
<gene>
    <name evidence="3" type="ORF">Voc01_101770</name>
</gene>
<evidence type="ECO:0000259" key="2">
    <source>
        <dbReference type="Pfam" id="PF00561"/>
    </source>
</evidence>
<comment type="caution">
    <text evidence="3">The sequence shown here is derived from an EMBL/GenBank/DDBJ whole genome shotgun (WGS) entry which is preliminary data.</text>
</comment>
<dbReference type="RefSeq" id="WP_203935029.1">
    <property type="nucleotide sequence ID" value="NZ_BOPH01000152.1"/>
</dbReference>
<feature type="domain" description="AB hydrolase-1" evidence="2">
    <location>
        <begin position="203"/>
        <end position="339"/>
    </location>
</feature>
<dbReference type="Gene3D" id="3.40.50.1820">
    <property type="entry name" value="alpha/beta hydrolase"/>
    <property type="match status" value="1"/>
</dbReference>
<dbReference type="InterPro" id="IPR000073">
    <property type="entry name" value="AB_hydrolase_1"/>
</dbReference>
<dbReference type="InterPro" id="IPR050471">
    <property type="entry name" value="AB_hydrolase"/>
</dbReference>
<organism evidence="3 4">
    <name type="scientific">Virgisporangium ochraceum</name>
    <dbReference type="NCBI Taxonomy" id="65505"/>
    <lineage>
        <taxon>Bacteria</taxon>
        <taxon>Bacillati</taxon>
        <taxon>Actinomycetota</taxon>
        <taxon>Actinomycetes</taxon>
        <taxon>Micromonosporales</taxon>
        <taxon>Micromonosporaceae</taxon>
        <taxon>Virgisporangium</taxon>
    </lineage>
</organism>
<dbReference type="PANTHER" id="PTHR43433:SF5">
    <property type="entry name" value="AB HYDROLASE-1 DOMAIN-CONTAINING PROTEIN"/>
    <property type="match status" value="1"/>
</dbReference>
<sequence length="449" mass="47686">MFGIDGPALLCMPVLWLAVTLRPMRWLCLAALLVDAAFVIAVLGDLGWYLDSDKRWLHLVLTVPPAAAVAVRIPPRAVRLPALAATLGAVLNVYFAVVPHERLTAGVLVSAILPAVAVLLTVAGLQHLDRPRRRFLRAVVSAGSAAVVLPALGVAAAVTSTVTGASAAGLAEARERSGRVPVRTGTVSFEGDDLYYEVRGSGPPLLMIAGGQGDAGFYTLPAALLADEYQVITYDRRGNSRSTRNVTGFDVAQQARDAVAVLNAAGHTSAAVFGNSGGAIIALELAARHPEAVTAVVAHEPPLFTVEPDHRSLAFFAAVDRTSGVFGPGAGAMMFSLSVGLPFRAYAAVPADFSARTAANQRFFVEKEMRRFVEYRPDLDALRAADVPLVFAVGATTLATNRYYGRPARILAERLDAPYAVYPGHHLSYFDLPITWTAALRESLHSTSR</sequence>
<keyword evidence="1" id="KW-0812">Transmembrane</keyword>
<dbReference type="PANTHER" id="PTHR43433">
    <property type="entry name" value="HYDROLASE, ALPHA/BETA FOLD FAMILY PROTEIN"/>
    <property type="match status" value="1"/>
</dbReference>
<reference evidence="3" key="1">
    <citation type="submission" date="2021-01" db="EMBL/GenBank/DDBJ databases">
        <title>Whole genome shotgun sequence of Virgisporangium ochraceum NBRC 16418.</title>
        <authorList>
            <person name="Komaki H."/>
            <person name="Tamura T."/>
        </authorList>
    </citation>
    <scope>NUCLEOTIDE SEQUENCE</scope>
    <source>
        <strain evidence="3">NBRC 16418</strain>
    </source>
</reference>
<keyword evidence="1" id="KW-0472">Membrane</keyword>
<dbReference type="InterPro" id="IPR029058">
    <property type="entry name" value="AB_hydrolase_fold"/>
</dbReference>
<dbReference type="Proteomes" id="UP000635606">
    <property type="component" value="Unassembled WGS sequence"/>
</dbReference>
<feature type="transmembrane region" description="Helical" evidence="1">
    <location>
        <begin position="26"/>
        <end position="50"/>
    </location>
</feature>
<dbReference type="AlphaFoldDB" id="A0A8J4A8E7"/>
<accession>A0A8J4A8E7</accession>
<evidence type="ECO:0000256" key="1">
    <source>
        <dbReference type="SAM" id="Phobius"/>
    </source>
</evidence>
<protein>
    <recommendedName>
        <fullName evidence="2">AB hydrolase-1 domain-containing protein</fullName>
    </recommendedName>
</protein>
<dbReference type="GO" id="GO:0046503">
    <property type="term" value="P:glycerolipid catabolic process"/>
    <property type="evidence" value="ECO:0007669"/>
    <property type="project" value="TreeGrafter"/>
</dbReference>
<dbReference type="EMBL" id="BOPH01000152">
    <property type="protein sequence ID" value="GIJ75260.1"/>
    <property type="molecule type" value="Genomic_DNA"/>
</dbReference>
<keyword evidence="4" id="KW-1185">Reference proteome</keyword>